<dbReference type="Gene3D" id="1.10.510.10">
    <property type="entry name" value="Transferase(Phosphotransferase) domain 1"/>
    <property type="match status" value="1"/>
</dbReference>
<dbReference type="OrthoDB" id="4062651at2759"/>
<sequence length="518" mass="57945">MTLKSMFTSKTRLSDALRLGMKKSAFEKTPYTFLPQSALDSIIIEDIILMALGITKPTPEDCKLVAYILTKAKRLFATAAYVGLPSDTLYCAMVLFRNANFSDERLPLEEMGGEDFLKNKMNGLKHPLVKLEGHLKPNAERIWTFSRIHDFLKAQFSFLTPIFSTGKIDYDFGPSLILPFLKHTAQGEGSFGVVSRIEIHADHIKPTPKTAGSFAIKEIKSNNDSQEVAEHWESEVKALRTMNELRQDHIIRFIAAFRRGRIEAREHYIIFEWADGGNLHELWQSDPSQPVTGTLVREAITQLHGLATALSAAHYLASDRAHGRSYRHGDLKPANILRFDSGTVIGTLKIGDWGEAKSHQTVTAMRNMDTTARYGTRRYEPPECEIGIGPTDLNQRAKGRSRLYDIWSMGCITLEFIIWLLYGATGLREFNDSVTTGSGDQSPFYEVNEACGVRSARVHSVVASWMQHMSKDPACRAGETALGDLLELVERGLLAVNLPSHGGSKDLLLIHDSSKEYR</sequence>
<accession>A0A9W9DCY7</accession>
<dbReference type="GO" id="GO:0005524">
    <property type="term" value="F:ATP binding"/>
    <property type="evidence" value="ECO:0007669"/>
    <property type="project" value="InterPro"/>
</dbReference>
<comment type="caution">
    <text evidence="2">The sequence shown here is derived from an EMBL/GenBank/DDBJ whole genome shotgun (WGS) entry which is preliminary data.</text>
</comment>
<dbReference type="AlphaFoldDB" id="A0A9W9DCY7"/>
<reference evidence="2" key="1">
    <citation type="submission" date="2022-10" db="EMBL/GenBank/DDBJ databases">
        <title>Tapping the CABI collections for fungal endophytes: first genome assemblies for Collariella, Neodidymelliopsis, Ascochyta clinopodiicola, Didymella pomorum, Didymosphaeria variabile, Neocosmospora piperis and Neocucurbitaria cava.</title>
        <authorList>
            <person name="Hill R."/>
        </authorList>
    </citation>
    <scope>NUCLEOTIDE SEQUENCE</scope>
    <source>
        <strain evidence="2">IMI 355091</strain>
    </source>
</reference>
<keyword evidence="3" id="KW-1185">Reference proteome</keyword>
<organism evidence="2 3">
    <name type="scientific">Didymella pomorum</name>
    <dbReference type="NCBI Taxonomy" id="749634"/>
    <lineage>
        <taxon>Eukaryota</taxon>
        <taxon>Fungi</taxon>
        <taxon>Dikarya</taxon>
        <taxon>Ascomycota</taxon>
        <taxon>Pezizomycotina</taxon>
        <taxon>Dothideomycetes</taxon>
        <taxon>Pleosporomycetidae</taxon>
        <taxon>Pleosporales</taxon>
        <taxon>Pleosporineae</taxon>
        <taxon>Didymellaceae</taxon>
        <taxon>Didymella</taxon>
    </lineage>
</organism>
<dbReference type="Pfam" id="PF00069">
    <property type="entry name" value="Pkinase"/>
    <property type="match status" value="1"/>
</dbReference>
<evidence type="ECO:0000313" key="3">
    <source>
        <dbReference type="Proteomes" id="UP001140510"/>
    </source>
</evidence>
<evidence type="ECO:0000313" key="2">
    <source>
        <dbReference type="EMBL" id="KAJ4413264.1"/>
    </source>
</evidence>
<name>A0A9W9DCY7_9PLEO</name>
<proteinExistence type="predicted"/>
<dbReference type="PANTHER" id="PTHR24359">
    <property type="entry name" value="SERINE/THREONINE-PROTEIN KINASE SBK1"/>
    <property type="match status" value="1"/>
</dbReference>
<dbReference type="EMBL" id="JAPEVA010000001">
    <property type="protein sequence ID" value="KAJ4413264.1"/>
    <property type="molecule type" value="Genomic_DNA"/>
</dbReference>
<dbReference type="SMART" id="SM00220">
    <property type="entry name" value="S_TKc"/>
    <property type="match status" value="1"/>
</dbReference>
<dbReference type="SUPFAM" id="SSF56112">
    <property type="entry name" value="Protein kinase-like (PK-like)"/>
    <property type="match status" value="1"/>
</dbReference>
<protein>
    <recommendedName>
        <fullName evidence="1">Protein kinase domain-containing protein</fullName>
    </recommendedName>
</protein>
<dbReference type="CDD" id="cd00180">
    <property type="entry name" value="PKc"/>
    <property type="match status" value="1"/>
</dbReference>
<gene>
    <name evidence="2" type="ORF">N0V91_000238</name>
</gene>
<evidence type="ECO:0000259" key="1">
    <source>
        <dbReference type="PROSITE" id="PS50011"/>
    </source>
</evidence>
<feature type="domain" description="Protein kinase" evidence="1">
    <location>
        <begin position="180"/>
        <end position="489"/>
    </location>
</feature>
<dbReference type="GO" id="GO:0004674">
    <property type="term" value="F:protein serine/threonine kinase activity"/>
    <property type="evidence" value="ECO:0007669"/>
    <property type="project" value="TreeGrafter"/>
</dbReference>
<dbReference type="InterPro" id="IPR000719">
    <property type="entry name" value="Prot_kinase_dom"/>
</dbReference>
<dbReference type="InterPro" id="IPR011009">
    <property type="entry name" value="Kinase-like_dom_sf"/>
</dbReference>
<dbReference type="Proteomes" id="UP001140510">
    <property type="component" value="Unassembled WGS sequence"/>
</dbReference>
<dbReference type="Gene3D" id="3.30.200.20">
    <property type="entry name" value="Phosphorylase Kinase, domain 1"/>
    <property type="match status" value="1"/>
</dbReference>
<dbReference type="PANTHER" id="PTHR24359:SF1">
    <property type="entry name" value="INHIBITOR OF NUCLEAR FACTOR KAPPA-B KINASE EPSILON SUBUNIT HOMOLOG 1-RELATED"/>
    <property type="match status" value="1"/>
</dbReference>
<dbReference type="PROSITE" id="PS50011">
    <property type="entry name" value="PROTEIN_KINASE_DOM"/>
    <property type="match status" value="1"/>
</dbReference>